<comment type="caution">
    <text evidence="2">The sequence shown here is derived from an EMBL/GenBank/DDBJ whole genome shotgun (WGS) entry which is preliminary data.</text>
</comment>
<feature type="transmembrane region" description="Helical" evidence="1">
    <location>
        <begin position="7"/>
        <end position="30"/>
    </location>
</feature>
<dbReference type="Proteomes" id="UP000642920">
    <property type="component" value="Unassembled WGS sequence"/>
</dbReference>
<name>A0A937ACN6_9BACT</name>
<keyword evidence="1" id="KW-0812">Transmembrane</keyword>
<feature type="transmembrane region" description="Helical" evidence="1">
    <location>
        <begin position="107"/>
        <end position="127"/>
    </location>
</feature>
<sequence length="146" mass="17508">MLRKRIFVGALVSIIQIAVFYATYKYILIFDGLFGMDLSKTVFESIFLDWFINDYVLVFAMLILLQNLLIIITWRKKWTILLRIITSILHTLFWLDNMETLKYESMIMGVVGLILIWLGPLFELLFIKLLKIEHPYRERDYYEDLN</sequence>
<keyword evidence="1" id="KW-0472">Membrane</keyword>
<dbReference type="AlphaFoldDB" id="A0A937ACN6"/>
<evidence type="ECO:0000256" key="1">
    <source>
        <dbReference type="SAM" id="Phobius"/>
    </source>
</evidence>
<proteinExistence type="predicted"/>
<dbReference type="EMBL" id="JAERQG010000001">
    <property type="protein sequence ID" value="MBL0764114.1"/>
    <property type="molecule type" value="Genomic_DNA"/>
</dbReference>
<accession>A0A937ACN6</accession>
<keyword evidence="3" id="KW-1185">Reference proteome</keyword>
<reference evidence="2" key="1">
    <citation type="submission" date="2021-01" db="EMBL/GenBank/DDBJ databases">
        <title>Marivirga sp. nov., isolated from intertidal surface sediments.</title>
        <authorList>
            <person name="Zhang M."/>
        </authorList>
    </citation>
    <scope>NUCLEOTIDE SEQUENCE</scope>
    <source>
        <strain evidence="2">SM1354</strain>
    </source>
</reference>
<dbReference type="RefSeq" id="WP_201917384.1">
    <property type="nucleotide sequence ID" value="NZ_JAERQG010000001.1"/>
</dbReference>
<feature type="transmembrane region" description="Helical" evidence="1">
    <location>
        <begin position="78"/>
        <end position="95"/>
    </location>
</feature>
<evidence type="ECO:0000313" key="2">
    <source>
        <dbReference type="EMBL" id="MBL0764114.1"/>
    </source>
</evidence>
<keyword evidence="1" id="KW-1133">Transmembrane helix</keyword>
<gene>
    <name evidence="2" type="ORF">JKP34_02545</name>
</gene>
<organism evidence="2 3">
    <name type="scientific">Marivirga atlantica</name>
    <dbReference type="NCBI Taxonomy" id="1548457"/>
    <lineage>
        <taxon>Bacteria</taxon>
        <taxon>Pseudomonadati</taxon>
        <taxon>Bacteroidota</taxon>
        <taxon>Cytophagia</taxon>
        <taxon>Cytophagales</taxon>
        <taxon>Marivirgaceae</taxon>
        <taxon>Marivirga</taxon>
    </lineage>
</organism>
<feature type="transmembrane region" description="Helical" evidence="1">
    <location>
        <begin position="50"/>
        <end position="71"/>
    </location>
</feature>
<protein>
    <submittedName>
        <fullName evidence="2">Uncharacterized protein</fullName>
    </submittedName>
</protein>
<evidence type="ECO:0000313" key="3">
    <source>
        <dbReference type="Proteomes" id="UP000642920"/>
    </source>
</evidence>